<keyword evidence="3 10" id="KW-0732">Signal</keyword>
<keyword evidence="2" id="KW-0645">Protease</keyword>
<dbReference type="InterPro" id="IPR001940">
    <property type="entry name" value="Peptidase_S1C"/>
</dbReference>
<dbReference type="eggNOG" id="COG0265">
    <property type="taxonomic scope" value="Bacteria"/>
</dbReference>
<comment type="similarity">
    <text evidence="1">Belongs to the peptidase S1C family.</text>
</comment>
<dbReference type="HOGENOM" id="CLU_020120_1_0_7"/>
<keyword evidence="4" id="KW-0677">Repeat</keyword>
<evidence type="ECO:0000256" key="10">
    <source>
        <dbReference type="SAM" id="SignalP"/>
    </source>
</evidence>
<evidence type="ECO:0000256" key="8">
    <source>
        <dbReference type="PIRSR" id="PIRSR611782-2"/>
    </source>
</evidence>
<keyword evidence="5" id="KW-0378">Hydrolase</keyword>
<feature type="binding site" evidence="8">
    <location>
        <begin position="221"/>
        <end position="223"/>
    </location>
    <ligand>
        <name>substrate</name>
    </ligand>
</feature>
<evidence type="ECO:0000313" key="13">
    <source>
        <dbReference type="Proteomes" id="UP000018731"/>
    </source>
</evidence>
<feature type="chain" id="PRO_5039240651" description="PDZ domain-containing protein" evidence="10">
    <location>
        <begin position="24"/>
        <end position="480"/>
    </location>
</feature>
<evidence type="ECO:0000256" key="9">
    <source>
        <dbReference type="SAM" id="MobiDB-lite"/>
    </source>
</evidence>
<dbReference type="SUPFAM" id="SSF50156">
    <property type="entry name" value="PDZ domain-like"/>
    <property type="match status" value="2"/>
</dbReference>
<dbReference type="PATRIC" id="fig|1357400.3.peg.1390"/>
<dbReference type="GO" id="GO:0006508">
    <property type="term" value="P:proteolysis"/>
    <property type="evidence" value="ECO:0007669"/>
    <property type="project" value="UniProtKB-KW"/>
</dbReference>
<gene>
    <name evidence="12" type="ORF">HMPREF2086_01015</name>
</gene>
<dbReference type="InterPro" id="IPR001478">
    <property type="entry name" value="PDZ"/>
</dbReference>
<dbReference type="OrthoDB" id="9758917at2"/>
<dbReference type="InterPro" id="IPR009003">
    <property type="entry name" value="Peptidase_S1_PA"/>
</dbReference>
<evidence type="ECO:0000256" key="2">
    <source>
        <dbReference type="ARBA" id="ARBA00022670"/>
    </source>
</evidence>
<dbReference type="PROSITE" id="PS50106">
    <property type="entry name" value="PDZ"/>
    <property type="match status" value="2"/>
</dbReference>
<dbReference type="GO" id="GO:0004252">
    <property type="term" value="F:serine-type endopeptidase activity"/>
    <property type="evidence" value="ECO:0007669"/>
    <property type="project" value="InterPro"/>
</dbReference>
<comment type="caution">
    <text evidence="12">The sequence shown here is derived from an EMBL/GenBank/DDBJ whole genome shotgun (WGS) entry which is preliminary data.</text>
</comment>
<feature type="region of interest" description="Disordered" evidence="9">
    <location>
        <begin position="372"/>
        <end position="391"/>
    </location>
</feature>
<evidence type="ECO:0000256" key="7">
    <source>
        <dbReference type="PIRSR" id="PIRSR611782-1"/>
    </source>
</evidence>
<evidence type="ECO:0000256" key="5">
    <source>
        <dbReference type="ARBA" id="ARBA00022801"/>
    </source>
</evidence>
<sequence>MSKKSYFSTLALACVVCASSLQAYSIQNAPKASKRANPMNDKNTVYSYHDAIVRATKAVVNISTQKKVANNIMNPMFNDPFFQQFFGDMYSQIPKDRVERSLGSGVIISHDGYIITNNHVIDGADKIIVTIPNDTREYTASLVGTDKDGDIAVIRISKNNLPFVPFADSNDVAVGDVVFAIGNPFGVGETVTQGIVSAINKNIQINAYENFIQTDASINPGNSGGALIDSRGALIGMNTAILSRTGGNHGVGFAIPANMVKEVANSLVKEGRIQRGYIGVGTQDISENLRSNYGNAQGAVVISIDPKSPARKAGLLVWDLITAVNGKPVKDSASLRNLIGALKPNERATLSIIRDGKPQTITLTLATRKDGSANESAPVNIPESSDEKSALKGMRVEPLSAQIRQRYRIPSDISGVIVTNVAPNSPAQEAGFSQGDIISQVEDIAIKDTADFARALNKYRGKNKRFLVYSNEGARTIVAK</sequence>
<evidence type="ECO:0000313" key="12">
    <source>
        <dbReference type="EMBL" id="ETD23216.1"/>
    </source>
</evidence>
<feature type="signal peptide" evidence="10">
    <location>
        <begin position="1"/>
        <end position="23"/>
    </location>
</feature>
<keyword evidence="6" id="KW-0720">Serine protease</keyword>
<dbReference type="RefSeq" id="WP_023927741.1">
    <property type="nucleotide sequence ID" value="NZ_KI669454.1"/>
</dbReference>
<organism evidence="12 13">
    <name type="scientific">Helicobacter macacae MIT 99-5501</name>
    <dbReference type="NCBI Taxonomy" id="1357400"/>
    <lineage>
        <taxon>Bacteria</taxon>
        <taxon>Pseudomonadati</taxon>
        <taxon>Campylobacterota</taxon>
        <taxon>Epsilonproteobacteria</taxon>
        <taxon>Campylobacterales</taxon>
        <taxon>Helicobacteraceae</taxon>
        <taxon>Helicobacter</taxon>
    </lineage>
</organism>
<feature type="active site" description="Charge relay system" evidence="7">
    <location>
        <position position="223"/>
    </location>
</feature>
<dbReference type="Gene3D" id="2.40.10.120">
    <property type="match status" value="1"/>
</dbReference>
<keyword evidence="13" id="KW-1185">Reference proteome</keyword>
<evidence type="ECO:0000256" key="3">
    <source>
        <dbReference type="ARBA" id="ARBA00022729"/>
    </source>
</evidence>
<feature type="active site" description="Charge relay system" evidence="7">
    <location>
        <position position="150"/>
    </location>
</feature>
<evidence type="ECO:0000256" key="4">
    <source>
        <dbReference type="ARBA" id="ARBA00022737"/>
    </source>
</evidence>
<dbReference type="CDD" id="cd10839">
    <property type="entry name" value="cpPDZ1_DegP-like"/>
    <property type="match status" value="1"/>
</dbReference>
<dbReference type="PRINTS" id="PR00834">
    <property type="entry name" value="PROTEASES2C"/>
</dbReference>
<dbReference type="Pfam" id="PF13365">
    <property type="entry name" value="Trypsin_2"/>
    <property type="match status" value="1"/>
</dbReference>
<feature type="active site" description="Charge relay system" evidence="7">
    <location>
        <position position="119"/>
    </location>
</feature>
<dbReference type="SUPFAM" id="SSF50494">
    <property type="entry name" value="Trypsin-like serine proteases"/>
    <property type="match status" value="1"/>
</dbReference>
<reference evidence="12 13" key="1">
    <citation type="journal article" date="2014" name="Genome Announc.">
        <title>Draft genome sequences of six enterohepatic helicobacter species isolated from humans and one from rhesus macaques.</title>
        <authorList>
            <person name="Shen Z."/>
            <person name="Sheh A."/>
            <person name="Young S.K."/>
            <person name="Abouelliel A."/>
            <person name="Ward D.V."/>
            <person name="Earl A.M."/>
            <person name="Fox J.G."/>
        </authorList>
    </citation>
    <scope>NUCLEOTIDE SEQUENCE [LARGE SCALE GENOMIC DNA]</scope>
    <source>
        <strain evidence="12 13">MIT 99-5501</strain>
    </source>
</reference>
<dbReference type="InterPro" id="IPR011782">
    <property type="entry name" value="Pept_S1C_Do"/>
</dbReference>
<dbReference type="STRING" id="1357400.HMPREF2086_01015"/>
<dbReference type="FunFam" id="2.40.10.10:FF:000001">
    <property type="entry name" value="Periplasmic serine protease DegS"/>
    <property type="match status" value="1"/>
</dbReference>
<dbReference type="Pfam" id="PF13180">
    <property type="entry name" value="PDZ_2"/>
    <property type="match status" value="2"/>
</dbReference>
<proteinExistence type="inferred from homology"/>
<feature type="domain" description="PDZ" evidence="11">
    <location>
        <begin position="267"/>
        <end position="343"/>
    </location>
</feature>
<dbReference type="InterPro" id="IPR051201">
    <property type="entry name" value="Chloro_Bact_Ser_Proteases"/>
</dbReference>
<dbReference type="AlphaFoldDB" id="V8C8Y0"/>
<feature type="domain" description="PDZ" evidence="11">
    <location>
        <begin position="378"/>
        <end position="448"/>
    </location>
</feature>
<feature type="binding site" evidence="8">
    <location>
        <position position="119"/>
    </location>
    <ligand>
        <name>substrate</name>
    </ligand>
</feature>
<dbReference type="InterPro" id="IPR036034">
    <property type="entry name" value="PDZ_sf"/>
</dbReference>
<name>V8C8Y0_9HELI</name>
<dbReference type="Gene3D" id="2.30.42.10">
    <property type="match status" value="2"/>
</dbReference>
<accession>V8C8Y0</accession>
<dbReference type="PANTHER" id="PTHR43343">
    <property type="entry name" value="PEPTIDASE S12"/>
    <property type="match status" value="1"/>
</dbReference>
<dbReference type="MEROPS" id="S01.500"/>
<dbReference type="EMBL" id="AZJI01000005">
    <property type="protein sequence ID" value="ETD23216.1"/>
    <property type="molecule type" value="Genomic_DNA"/>
</dbReference>
<dbReference type="Proteomes" id="UP000018731">
    <property type="component" value="Unassembled WGS sequence"/>
</dbReference>
<evidence type="ECO:0000256" key="6">
    <source>
        <dbReference type="ARBA" id="ARBA00022825"/>
    </source>
</evidence>
<evidence type="ECO:0000259" key="11">
    <source>
        <dbReference type="PROSITE" id="PS50106"/>
    </source>
</evidence>
<evidence type="ECO:0000256" key="1">
    <source>
        <dbReference type="ARBA" id="ARBA00010541"/>
    </source>
</evidence>
<protein>
    <recommendedName>
        <fullName evidence="11">PDZ domain-containing protein</fullName>
    </recommendedName>
</protein>
<dbReference type="SMART" id="SM00228">
    <property type="entry name" value="PDZ"/>
    <property type="match status" value="2"/>
</dbReference>
<dbReference type="NCBIfam" id="TIGR02037">
    <property type="entry name" value="degP_htrA_DO"/>
    <property type="match status" value="1"/>
</dbReference>
<dbReference type="PANTHER" id="PTHR43343:SF3">
    <property type="entry name" value="PROTEASE DO-LIKE 8, CHLOROPLASTIC"/>
    <property type="match status" value="1"/>
</dbReference>
<feature type="binding site" evidence="8">
    <location>
        <position position="150"/>
    </location>
    <ligand>
        <name>substrate</name>
    </ligand>
</feature>